<accession>A0AAD7W871</accession>
<keyword evidence="3 7" id="KW-1133">Transmembrane helix</keyword>
<evidence type="ECO:0000313" key="8">
    <source>
        <dbReference type="EMBL" id="KAJ8387462.1"/>
    </source>
</evidence>
<keyword evidence="2 7" id="KW-0812">Transmembrane</keyword>
<evidence type="ECO:0000256" key="3">
    <source>
        <dbReference type="ARBA" id="ARBA00022989"/>
    </source>
</evidence>
<evidence type="ECO:0000256" key="7">
    <source>
        <dbReference type="SAM" id="Phobius"/>
    </source>
</evidence>
<organism evidence="8 9">
    <name type="scientific">Aldrovandia affinis</name>
    <dbReference type="NCBI Taxonomy" id="143900"/>
    <lineage>
        <taxon>Eukaryota</taxon>
        <taxon>Metazoa</taxon>
        <taxon>Chordata</taxon>
        <taxon>Craniata</taxon>
        <taxon>Vertebrata</taxon>
        <taxon>Euteleostomi</taxon>
        <taxon>Actinopterygii</taxon>
        <taxon>Neopterygii</taxon>
        <taxon>Teleostei</taxon>
        <taxon>Notacanthiformes</taxon>
        <taxon>Halosauridae</taxon>
        <taxon>Aldrovandia</taxon>
    </lineage>
</organism>
<evidence type="ECO:0000256" key="6">
    <source>
        <dbReference type="SAM" id="MobiDB-lite"/>
    </source>
</evidence>
<reference evidence="8" key="1">
    <citation type="journal article" date="2023" name="Science">
        <title>Genome structures resolve the early diversification of teleost fishes.</title>
        <authorList>
            <person name="Parey E."/>
            <person name="Louis A."/>
            <person name="Montfort J."/>
            <person name="Bouchez O."/>
            <person name="Roques C."/>
            <person name="Iampietro C."/>
            <person name="Lluch J."/>
            <person name="Castinel A."/>
            <person name="Donnadieu C."/>
            <person name="Desvignes T."/>
            <person name="Floi Bucao C."/>
            <person name="Jouanno E."/>
            <person name="Wen M."/>
            <person name="Mejri S."/>
            <person name="Dirks R."/>
            <person name="Jansen H."/>
            <person name="Henkel C."/>
            <person name="Chen W.J."/>
            <person name="Zahm M."/>
            <person name="Cabau C."/>
            <person name="Klopp C."/>
            <person name="Thompson A.W."/>
            <person name="Robinson-Rechavi M."/>
            <person name="Braasch I."/>
            <person name="Lecointre G."/>
            <person name="Bobe J."/>
            <person name="Postlethwait J.H."/>
            <person name="Berthelot C."/>
            <person name="Roest Crollius H."/>
            <person name="Guiguen Y."/>
        </authorList>
    </citation>
    <scope>NUCLEOTIDE SEQUENCE</scope>
    <source>
        <strain evidence="8">NC1722</strain>
    </source>
</reference>
<dbReference type="PANTHER" id="PTHR31056:SF1">
    <property type="entry name" value="TRANSMEMBRANE PROTEIN 179B"/>
    <property type="match status" value="1"/>
</dbReference>
<keyword evidence="4 7" id="KW-0472">Membrane</keyword>
<dbReference type="Pfam" id="PF26158">
    <property type="entry name" value="Claudin_TMEM179-179B"/>
    <property type="match status" value="1"/>
</dbReference>
<evidence type="ECO:0000256" key="1">
    <source>
        <dbReference type="ARBA" id="ARBA00004141"/>
    </source>
</evidence>
<keyword evidence="9" id="KW-1185">Reference proteome</keyword>
<comment type="similarity">
    <text evidence="5">Belongs to the TMEM179 family.</text>
</comment>
<dbReference type="Proteomes" id="UP001221898">
    <property type="component" value="Unassembled WGS sequence"/>
</dbReference>
<dbReference type="EMBL" id="JAINUG010000211">
    <property type="protein sequence ID" value="KAJ8387462.1"/>
    <property type="molecule type" value="Genomic_DNA"/>
</dbReference>
<dbReference type="InterPro" id="IPR029776">
    <property type="entry name" value="TMEM179B"/>
</dbReference>
<proteinExistence type="inferred from homology"/>
<evidence type="ECO:0008006" key="10">
    <source>
        <dbReference type="Google" id="ProtNLM"/>
    </source>
</evidence>
<feature type="non-terminal residue" evidence="8">
    <location>
        <position position="259"/>
    </location>
</feature>
<sequence length="259" mass="28825">QLVDGSLLNEGSHTLKARRRAVRTAIESAPELGLVKATMALPWLLMLELGLYAGCFICGITTAASVTIIQGQFAGRCMLYGSVQYNTTAQSLNVVTSSSPSLCYFVSAISLCVAVYCFSLTLYWVYTICVDQDVRRELLWMNLTLVVCGVFLFFLLVTGCVLNIGRNRLCQSILNEKAATRCEDAQNKAWAAPYTGKRFFTSLHSAETSVWVNFFFWLLIAITVVIQRRQGSEFRAEREDTDGGPSETEPFLQRPARPQ</sequence>
<evidence type="ECO:0000256" key="2">
    <source>
        <dbReference type="ARBA" id="ARBA00022692"/>
    </source>
</evidence>
<evidence type="ECO:0000256" key="5">
    <source>
        <dbReference type="ARBA" id="ARBA00093776"/>
    </source>
</evidence>
<feature type="transmembrane region" description="Helical" evidence="7">
    <location>
        <begin position="49"/>
        <end position="69"/>
    </location>
</feature>
<protein>
    <recommendedName>
        <fullName evidence="10">Transmembrane protein 179B</fullName>
    </recommendedName>
</protein>
<feature type="transmembrane region" description="Helical" evidence="7">
    <location>
        <begin position="208"/>
        <end position="226"/>
    </location>
</feature>
<feature type="transmembrane region" description="Helical" evidence="7">
    <location>
        <begin position="104"/>
        <end position="126"/>
    </location>
</feature>
<feature type="transmembrane region" description="Helical" evidence="7">
    <location>
        <begin position="138"/>
        <end position="164"/>
    </location>
</feature>
<dbReference type="InterPro" id="IPR059010">
    <property type="entry name" value="TMEM179-179B"/>
</dbReference>
<feature type="region of interest" description="Disordered" evidence="6">
    <location>
        <begin position="234"/>
        <end position="259"/>
    </location>
</feature>
<comment type="subcellular location">
    <subcellularLocation>
        <location evidence="1">Membrane</location>
        <topology evidence="1">Multi-pass membrane protein</topology>
    </subcellularLocation>
</comment>
<dbReference type="PANTHER" id="PTHR31056">
    <property type="entry name" value="TRANSMEMBRANE PROTEIN 179B"/>
    <property type="match status" value="1"/>
</dbReference>
<evidence type="ECO:0000256" key="4">
    <source>
        <dbReference type="ARBA" id="ARBA00023136"/>
    </source>
</evidence>
<evidence type="ECO:0000313" key="9">
    <source>
        <dbReference type="Proteomes" id="UP001221898"/>
    </source>
</evidence>
<comment type="caution">
    <text evidence="8">The sequence shown here is derived from an EMBL/GenBank/DDBJ whole genome shotgun (WGS) entry which is preliminary data.</text>
</comment>
<name>A0AAD7W871_9TELE</name>
<dbReference type="AlphaFoldDB" id="A0AAD7W871"/>
<gene>
    <name evidence="8" type="ORF">AAFF_G00157000</name>
</gene>